<organism evidence="2 3">
    <name type="scientific">Paramicrobacterium chengjingii</name>
    <dbReference type="NCBI Taxonomy" id="2769067"/>
    <lineage>
        <taxon>Bacteria</taxon>
        <taxon>Bacillati</taxon>
        <taxon>Actinomycetota</taxon>
        <taxon>Actinomycetes</taxon>
        <taxon>Micrococcales</taxon>
        <taxon>Microbacteriaceae</taxon>
        <taxon>Paramicrobacterium</taxon>
    </lineage>
</organism>
<evidence type="ECO:0000259" key="1">
    <source>
        <dbReference type="Pfam" id="PF12697"/>
    </source>
</evidence>
<dbReference type="InterPro" id="IPR000073">
    <property type="entry name" value="AB_hydrolase_1"/>
</dbReference>
<sequence length="272" mass="29075">MTQARDSDHAHGVIDSADGTPIAWSRLGSGPDLVMVHCVGVSRETTPQPTLVDALATHFTVWSYDRRGKGESGNAPSYDVQREVEDLTAIIGLASGPAAVYGFSSGATLALIAAEAGAPIERLTLLEPPLYDEPDPDHEFRAEGERRLAAGNDELHRWFQTDVVGVPEDILADMLPAPEAVLKDAPSLLHELTFLPGTPATRFASVSQPTLLIASDATVPEMHVWARELEATLPHAQRAVLPGEWHGVDDATLAESIRAFVIDDTVGAAPSR</sequence>
<gene>
    <name evidence="2" type="ORF">HCR76_00470</name>
</gene>
<keyword evidence="2" id="KW-0378">Hydrolase</keyword>
<dbReference type="GO" id="GO:0016787">
    <property type="term" value="F:hydrolase activity"/>
    <property type="evidence" value="ECO:0007669"/>
    <property type="project" value="UniProtKB-KW"/>
</dbReference>
<protein>
    <submittedName>
        <fullName evidence="2">Alpha/beta hydrolase</fullName>
    </submittedName>
</protein>
<dbReference type="SUPFAM" id="SSF53474">
    <property type="entry name" value="alpha/beta-Hydrolases"/>
    <property type="match status" value="1"/>
</dbReference>
<keyword evidence="3" id="KW-1185">Reference proteome</keyword>
<evidence type="ECO:0000313" key="2">
    <source>
        <dbReference type="EMBL" id="QPZ38623.1"/>
    </source>
</evidence>
<proteinExistence type="predicted"/>
<dbReference type="Pfam" id="PF12697">
    <property type="entry name" value="Abhydrolase_6"/>
    <property type="match status" value="1"/>
</dbReference>
<dbReference type="EMBL" id="CP061169">
    <property type="protein sequence ID" value="QPZ38623.1"/>
    <property type="molecule type" value="Genomic_DNA"/>
</dbReference>
<evidence type="ECO:0000313" key="3">
    <source>
        <dbReference type="Proteomes" id="UP000662814"/>
    </source>
</evidence>
<accession>A0ABX6YIK5</accession>
<dbReference type="RefSeq" id="WP_166985954.1">
    <property type="nucleotide sequence ID" value="NZ_CP061169.1"/>
</dbReference>
<dbReference type="Gene3D" id="3.40.50.1820">
    <property type="entry name" value="alpha/beta hydrolase"/>
    <property type="match status" value="1"/>
</dbReference>
<dbReference type="InterPro" id="IPR029058">
    <property type="entry name" value="AB_hydrolase_fold"/>
</dbReference>
<dbReference type="Proteomes" id="UP000662814">
    <property type="component" value="Chromosome"/>
</dbReference>
<feature type="domain" description="AB hydrolase-1" evidence="1">
    <location>
        <begin position="33"/>
        <end position="247"/>
    </location>
</feature>
<name>A0ABX6YIK5_9MICO</name>
<reference evidence="2 3" key="1">
    <citation type="submission" date="2020-12" db="EMBL/GenBank/DDBJ databases">
        <title>Microbacterium sp. HY060.</title>
        <authorList>
            <person name="Zhou J."/>
        </authorList>
    </citation>
    <scope>NUCLEOTIDE SEQUENCE [LARGE SCALE GENOMIC DNA]</scope>
    <source>
        <strain evidence="2 3">HY60</strain>
    </source>
</reference>